<dbReference type="Proteomes" id="UP000429607">
    <property type="component" value="Unassembled WGS sequence"/>
</dbReference>
<accession>A0A6A3INN5</accession>
<proteinExistence type="predicted"/>
<protein>
    <submittedName>
        <fullName evidence="2">Uncharacterized protein</fullName>
    </submittedName>
</protein>
<evidence type="ECO:0000313" key="2">
    <source>
        <dbReference type="EMBL" id="KAE8983322.1"/>
    </source>
</evidence>
<gene>
    <name evidence="2" type="ORF">PR001_g23475</name>
</gene>
<feature type="compositionally biased region" description="Polar residues" evidence="1">
    <location>
        <begin position="110"/>
        <end position="125"/>
    </location>
</feature>
<feature type="region of interest" description="Disordered" evidence="1">
    <location>
        <begin position="92"/>
        <end position="126"/>
    </location>
</feature>
<evidence type="ECO:0000313" key="3">
    <source>
        <dbReference type="Proteomes" id="UP000429607"/>
    </source>
</evidence>
<comment type="caution">
    <text evidence="2">The sequence shown here is derived from an EMBL/GenBank/DDBJ whole genome shotgun (WGS) entry which is preliminary data.</text>
</comment>
<reference evidence="2 3" key="1">
    <citation type="submission" date="2018-09" db="EMBL/GenBank/DDBJ databases">
        <title>Genomic investigation of the strawberry pathogen Phytophthora fragariae indicates pathogenicity is determined by transcriptional variation in three key races.</title>
        <authorList>
            <person name="Adams T.M."/>
            <person name="Armitage A.D."/>
            <person name="Sobczyk M.K."/>
            <person name="Bates H.J."/>
            <person name="Dunwell J.M."/>
            <person name="Nellist C.F."/>
            <person name="Harrison R.J."/>
        </authorList>
    </citation>
    <scope>NUCLEOTIDE SEQUENCE [LARGE SCALE GENOMIC DNA]</scope>
    <source>
        <strain evidence="2 3">SCRP249</strain>
    </source>
</reference>
<evidence type="ECO:0000256" key="1">
    <source>
        <dbReference type="SAM" id="MobiDB-lite"/>
    </source>
</evidence>
<dbReference type="AlphaFoldDB" id="A0A6A3INN5"/>
<dbReference type="EMBL" id="QXFV01002791">
    <property type="protein sequence ID" value="KAE8983322.1"/>
    <property type="molecule type" value="Genomic_DNA"/>
</dbReference>
<sequence>MLTRTLSKGLDKLVGICKHWDILDPVFHNRSSSRLIAPTGTFKNAPPFVITSARENTEDGNFDLDHPDLFPFGENAFPDSEDDAKADAVNETAAGCATSTSDRSRDVDVASQSAGEATRTGSDTNAAVLAATASDRPMSSHESKDKTIVPATSRATTMNGKKGGKSKRNKPLTLKSMPQKRRKSLDDVMYESICERTIIAQKRSCIEMAQAKIKFTKDLLELGIYSTDEVKAMVTEHFSDK</sequence>
<name>A0A6A3INN5_9STRA</name>
<organism evidence="2 3">
    <name type="scientific">Phytophthora rubi</name>
    <dbReference type="NCBI Taxonomy" id="129364"/>
    <lineage>
        <taxon>Eukaryota</taxon>
        <taxon>Sar</taxon>
        <taxon>Stramenopiles</taxon>
        <taxon>Oomycota</taxon>
        <taxon>Peronosporomycetes</taxon>
        <taxon>Peronosporales</taxon>
        <taxon>Peronosporaceae</taxon>
        <taxon>Phytophthora</taxon>
    </lineage>
</organism>